<dbReference type="InterPro" id="IPR050471">
    <property type="entry name" value="AB_hydrolase"/>
</dbReference>
<organism evidence="2 3">
    <name type="scientific">Niveispirillum cyanobacteriorum</name>
    <dbReference type="NCBI Taxonomy" id="1612173"/>
    <lineage>
        <taxon>Bacteria</taxon>
        <taxon>Pseudomonadati</taxon>
        <taxon>Pseudomonadota</taxon>
        <taxon>Alphaproteobacteria</taxon>
        <taxon>Rhodospirillales</taxon>
        <taxon>Azospirillaceae</taxon>
        <taxon>Niveispirillum</taxon>
    </lineage>
</organism>
<dbReference type="AlphaFoldDB" id="A0A2K9NHD0"/>
<dbReference type="PANTHER" id="PTHR43433:SF5">
    <property type="entry name" value="AB HYDROLASE-1 DOMAIN-CONTAINING PROTEIN"/>
    <property type="match status" value="1"/>
</dbReference>
<feature type="domain" description="AB hydrolase-1" evidence="1">
    <location>
        <begin position="136"/>
        <end position="323"/>
    </location>
</feature>
<name>A0A2K9NHD0_9PROT</name>
<dbReference type="PANTHER" id="PTHR43433">
    <property type="entry name" value="HYDROLASE, ALPHA/BETA FOLD FAMILY PROTEIN"/>
    <property type="match status" value="1"/>
</dbReference>
<accession>A0A2K9NHD0</accession>
<evidence type="ECO:0000313" key="3">
    <source>
        <dbReference type="Proteomes" id="UP000234752"/>
    </source>
</evidence>
<dbReference type="InterPro" id="IPR029058">
    <property type="entry name" value="AB_hydrolase_fold"/>
</dbReference>
<dbReference type="InterPro" id="IPR000073">
    <property type="entry name" value="AB_hydrolase_1"/>
</dbReference>
<dbReference type="Gene3D" id="3.40.50.1820">
    <property type="entry name" value="alpha/beta hydrolase"/>
    <property type="match status" value="1"/>
</dbReference>
<protein>
    <recommendedName>
        <fullName evidence="1">AB hydrolase-1 domain-containing protein</fullName>
    </recommendedName>
</protein>
<dbReference type="Pfam" id="PF12697">
    <property type="entry name" value="Abhydrolase_6"/>
    <property type="match status" value="1"/>
</dbReference>
<proteinExistence type="predicted"/>
<reference evidence="2 3" key="1">
    <citation type="submission" date="2017-12" db="EMBL/GenBank/DDBJ databases">
        <title>Genomes of bacteria within cyanobacterial aggregates.</title>
        <authorList>
            <person name="Cai H."/>
        </authorList>
    </citation>
    <scope>NUCLEOTIDE SEQUENCE [LARGE SCALE GENOMIC DNA]</scope>
    <source>
        <strain evidence="2 3">TH16</strain>
    </source>
</reference>
<dbReference type="KEGG" id="ncb:C0V82_19185"/>
<dbReference type="EMBL" id="CP025612">
    <property type="protein sequence ID" value="AUN32489.1"/>
    <property type="molecule type" value="Genomic_DNA"/>
</dbReference>
<sequence>MVWSTGGVCVSKAFVRFRVRRDRTGFITAPARMDGRPRWGESSMAYFLSKNSTNVRNNNQSSQSWLDGLMDLFHPWSRERHLLAEGRRMYLEPERAVAPPALPEPAGAMVLAVPGFTPHIASRLWGAERGEAAPLVLLAHGWEGQVHDMLSFVQPLLNAGARVVAFDAPAHGRSSGDETNLLEMARAIRAVAAAAGGKVAAVIGHGLGAAALTLAIQDGFQAGRAILLSPLADLTLPLRQIAYVLRLDLDSEHALGREIDRALGQPLAALHLHGDEGTPALLIHSADDRITPVADALQLASVWPGAGMHLVQGLGHRRLLSDAGVIERAVGFALRGE</sequence>
<evidence type="ECO:0000313" key="2">
    <source>
        <dbReference type="EMBL" id="AUN32489.1"/>
    </source>
</evidence>
<evidence type="ECO:0000259" key="1">
    <source>
        <dbReference type="Pfam" id="PF12697"/>
    </source>
</evidence>
<gene>
    <name evidence="2" type="ORF">C0V82_19185</name>
</gene>
<keyword evidence="3" id="KW-1185">Reference proteome</keyword>
<dbReference type="Proteomes" id="UP000234752">
    <property type="component" value="Chromosome eg_2"/>
</dbReference>
<dbReference type="SUPFAM" id="SSF53474">
    <property type="entry name" value="alpha/beta-Hydrolases"/>
    <property type="match status" value="1"/>
</dbReference>